<dbReference type="RefSeq" id="WP_318600284.1">
    <property type="nucleotide sequence ID" value="NZ_JAWSTH010000104.1"/>
</dbReference>
<keyword evidence="3" id="KW-1185">Reference proteome</keyword>
<comment type="caution">
    <text evidence="2">The sequence shown here is derived from an EMBL/GenBank/DDBJ whole genome shotgun (WGS) entry which is preliminary data.</text>
</comment>
<organism evidence="2 3">
    <name type="scientific">Conexibacter stalactiti</name>
    <dbReference type="NCBI Taxonomy" id="1940611"/>
    <lineage>
        <taxon>Bacteria</taxon>
        <taxon>Bacillati</taxon>
        <taxon>Actinomycetota</taxon>
        <taxon>Thermoleophilia</taxon>
        <taxon>Solirubrobacterales</taxon>
        <taxon>Conexibacteraceae</taxon>
        <taxon>Conexibacter</taxon>
    </lineage>
</organism>
<evidence type="ECO:0000256" key="1">
    <source>
        <dbReference type="SAM" id="MobiDB-lite"/>
    </source>
</evidence>
<accession>A0ABU4HWV7</accession>
<reference evidence="3" key="1">
    <citation type="submission" date="2023-07" db="EMBL/GenBank/DDBJ databases">
        <title>Conexibacter stalactiti sp. nov., isolated from stalactites in a lava cave and emended description of the genus Conexibacter.</title>
        <authorList>
            <person name="Lee S.D."/>
        </authorList>
    </citation>
    <scope>NUCLEOTIDE SEQUENCE [LARGE SCALE GENOMIC DNA]</scope>
    <source>
        <strain evidence="3">KCTC 39840</strain>
    </source>
</reference>
<name>A0ABU4HWV7_9ACTN</name>
<dbReference type="Proteomes" id="UP001284601">
    <property type="component" value="Unassembled WGS sequence"/>
</dbReference>
<sequence>MELGRLVGRGDALDELWAMVVFLVVDGTYDEAGIARWLCSPSPGLAGRRPVDVFGEADALIRVRHVAEQHLMMAGSAPEDLIDLPPSPAGRGRASRGPR</sequence>
<feature type="region of interest" description="Disordered" evidence="1">
    <location>
        <begin position="77"/>
        <end position="99"/>
    </location>
</feature>
<proteinExistence type="predicted"/>
<evidence type="ECO:0000313" key="3">
    <source>
        <dbReference type="Proteomes" id="UP001284601"/>
    </source>
</evidence>
<protein>
    <submittedName>
        <fullName evidence="2">Antitoxin Xre/MbcA/ParS toxin-binding domain-containing protein</fullName>
    </submittedName>
</protein>
<evidence type="ECO:0000313" key="2">
    <source>
        <dbReference type="EMBL" id="MDW5597813.1"/>
    </source>
</evidence>
<dbReference type="EMBL" id="JAWSTH010000104">
    <property type="protein sequence ID" value="MDW5597813.1"/>
    <property type="molecule type" value="Genomic_DNA"/>
</dbReference>
<gene>
    <name evidence="2" type="ORF">R7226_25900</name>
</gene>